<dbReference type="InterPro" id="IPR050641">
    <property type="entry name" value="RIFMO-like"/>
</dbReference>
<accession>A0ABN3MI27</accession>
<keyword evidence="6" id="KW-1185">Reference proteome</keyword>
<protein>
    <submittedName>
        <fullName evidence="5">FAD-dependent monooxygenase</fullName>
    </submittedName>
</protein>
<name>A0ABN3MI27_9ACTN</name>
<keyword evidence="5" id="KW-0503">Monooxygenase</keyword>
<dbReference type="PRINTS" id="PR00420">
    <property type="entry name" value="RNGMNOXGNASE"/>
</dbReference>
<dbReference type="Gene3D" id="3.40.30.120">
    <property type="match status" value="1"/>
</dbReference>
<dbReference type="InterPro" id="IPR002938">
    <property type="entry name" value="FAD-bd"/>
</dbReference>
<dbReference type="Proteomes" id="UP001501358">
    <property type="component" value="Unassembled WGS sequence"/>
</dbReference>
<dbReference type="PANTHER" id="PTHR43004:SF19">
    <property type="entry name" value="BINDING MONOOXYGENASE, PUTATIVE (JCVI)-RELATED"/>
    <property type="match status" value="1"/>
</dbReference>
<dbReference type="Gene3D" id="3.30.70.2450">
    <property type="match status" value="1"/>
</dbReference>
<proteinExistence type="predicted"/>
<gene>
    <name evidence="5" type="ORF">GCM10010406_43700</name>
</gene>
<feature type="domain" description="FAD-binding" evidence="4">
    <location>
        <begin position="8"/>
        <end position="341"/>
    </location>
</feature>
<dbReference type="Pfam" id="PF01494">
    <property type="entry name" value="FAD_binding_3"/>
    <property type="match status" value="1"/>
</dbReference>
<evidence type="ECO:0000313" key="6">
    <source>
        <dbReference type="Proteomes" id="UP001501358"/>
    </source>
</evidence>
<dbReference type="SUPFAM" id="SSF51905">
    <property type="entry name" value="FAD/NAD(P)-binding domain"/>
    <property type="match status" value="1"/>
</dbReference>
<evidence type="ECO:0000259" key="4">
    <source>
        <dbReference type="Pfam" id="PF01494"/>
    </source>
</evidence>
<dbReference type="RefSeq" id="WP_344384941.1">
    <property type="nucleotide sequence ID" value="NZ_BAAATA010000031.1"/>
</dbReference>
<dbReference type="GO" id="GO:0004497">
    <property type="term" value="F:monooxygenase activity"/>
    <property type="evidence" value="ECO:0007669"/>
    <property type="project" value="UniProtKB-KW"/>
</dbReference>
<evidence type="ECO:0000256" key="1">
    <source>
        <dbReference type="ARBA" id="ARBA00001974"/>
    </source>
</evidence>
<dbReference type="EMBL" id="BAAATA010000031">
    <property type="protein sequence ID" value="GAA2502444.1"/>
    <property type="molecule type" value="Genomic_DNA"/>
</dbReference>
<keyword evidence="2" id="KW-0285">Flavoprotein</keyword>
<dbReference type="Pfam" id="PF21274">
    <property type="entry name" value="Rng_hyd_C"/>
    <property type="match status" value="1"/>
</dbReference>
<evidence type="ECO:0000256" key="3">
    <source>
        <dbReference type="ARBA" id="ARBA00022827"/>
    </source>
</evidence>
<comment type="caution">
    <text evidence="5">The sequence shown here is derived from an EMBL/GenBank/DDBJ whole genome shotgun (WGS) entry which is preliminary data.</text>
</comment>
<dbReference type="InterPro" id="IPR036188">
    <property type="entry name" value="FAD/NAD-bd_sf"/>
</dbReference>
<keyword evidence="3" id="KW-0274">FAD</keyword>
<evidence type="ECO:0000256" key="2">
    <source>
        <dbReference type="ARBA" id="ARBA00022630"/>
    </source>
</evidence>
<dbReference type="Gene3D" id="3.50.50.60">
    <property type="entry name" value="FAD/NAD(P)-binding domain"/>
    <property type="match status" value="2"/>
</dbReference>
<keyword evidence="5" id="KW-0560">Oxidoreductase</keyword>
<organism evidence="5 6">
    <name type="scientific">Streptomyces thermolineatus</name>
    <dbReference type="NCBI Taxonomy" id="44033"/>
    <lineage>
        <taxon>Bacteria</taxon>
        <taxon>Bacillati</taxon>
        <taxon>Actinomycetota</taxon>
        <taxon>Actinomycetes</taxon>
        <taxon>Kitasatosporales</taxon>
        <taxon>Streptomycetaceae</taxon>
        <taxon>Streptomyces</taxon>
    </lineage>
</organism>
<evidence type="ECO:0000313" key="5">
    <source>
        <dbReference type="EMBL" id="GAA2502444.1"/>
    </source>
</evidence>
<comment type="cofactor">
    <cofactor evidence="1">
        <name>FAD</name>
        <dbReference type="ChEBI" id="CHEBI:57692"/>
    </cofactor>
</comment>
<dbReference type="PANTHER" id="PTHR43004">
    <property type="entry name" value="TRK SYSTEM POTASSIUM UPTAKE PROTEIN"/>
    <property type="match status" value="1"/>
</dbReference>
<sequence length="497" mass="52581">MHTDVQTDTDVIVVGAGPAGLMLAAELRLAGARVVVLEKESSPTGESRGMGFTARTLEVFDQRGLLPRLGELNRSPGGHFGSVPIDFAVGDGSHASVTGISQARTVTMLDEWAKKLGADVRRGHRLTGFTDTGGSVEAYAQGPSGELRLTAAYLVGCDGSRSVVRKTGGFDFPGTDATTELLLADVKGLELPALWSGERRPGGMLLAAPLGGGLMRIVVSEHGRAPRDRDRTGPPSFSEVADAWKRVSGDDISGATPVWVSSFGDAARQASEYRRGRVFLAGDAAHIHLPASGQGMNVSIQDAVNLGWKLGAVVTGRSDPELLDTYHAERHPVGAELLRNTRAQAVLFLGGEEIQPLRDVLAAVFRTEGAAHYLAGLVSGLDIRYDVGPGTHPLLGRRLPDTDLALDDGRRTTSTELLHPARGLLLDLGPDPDPGRVARGWADRVDVISARVPHPDRPAHLSDAEAVLVRPDGYVAWVGGDGDLVTALRRHFGEPAA</sequence>
<reference evidence="5 6" key="1">
    <citation type="journal article" date="2019" name="Int. J. Syst. Evol. Microbiol.">
        <title>The Global Catalogue of Microorganisms (GCM) 10K type strain sequencing project: providing services to taxonomists for standard genome sequencing and annotation.</title>
        <authorList>
            <consortium name="The Broad Institute Genomics Platform"/>
            <consortium name="The Broad Institute Genome Sequencing Center for Infectious Disease"/>
            <person name="Wu L."/>
            <person name="Ma J."/>
        </authorList>
    </citation>
    <scope>NUCLEOTIDE SEQUENCE [LARGE SCALE GENOMIC DNA]</scope>
    <source>
        <strain evidence="5 6">JCM 6307</strain>
    </source>
</reference>